<dbReference type="Pfam" id="PF00496">
    <property type="entry name" value="SBP_bac_5"/>
    <property type="match status" value="1"/>
</dbReference>
<evidence type="ECO:0000256" key="5">
    <source>
        <dbReference type="SAM" id="SignalP"/>
    </source>
</evidence>
<dbReference type="InterPro" id="IPR039424">
    <property type="entry name" value="SBP_5"/>
</dbReference>
<dbReference type="Gene3D" id="3.40.190.10">
    <property type="entry name" value="Periplasmic binding protein-like II"/>
    <property type="match status" value="1"/>
</dbReference>
<dbReference type="Gene3D" id="3.90.76.10">
    <property type="entry name" value="Dipeptide-binding Protein, Domain 1"/>
    <property type="match status" value="1"/>
</dbReference>
<comment type="caution">
    <text evidence="7">The sequence shown here is derived from an EMBL/GenBank/DDBJ whole genome shotgun (WGS) entry which is preliminary data.</text>
</comment>
<feature type="chain" id="PRO_5047540845" evidence="5">
    <location>
        <begin position="25"/>
        <end position="562"/>
    </location>
</feature>
<sequence>MKGKRVKWPLLLSFVLVLALFLSACSSGTKDTSGTSSNGNGQLAKKQVLNLTTEQDIPSLNWTQASDTTSLTVLSMVGSGLMRMDQDLKPKPDMAAGMPKVSKDKKVYTFKIRKDAKWSDGSPVTANDFVYAWRKMNDPKAAAQYGYIFPTANIKNAAKIQDPKDPMFGKVDKLGVKALNDKTLQVTLDKPTPYFLSLTAFFAFLPAKKDFVEKQGKKYGQEVNNILYNGPYVLSSWQHGEGWTYKKNDKYWNAKNIHIQQVNYKVIKDGATAVNMYNTGKLDSATITSEFVNQYKGKKDLNTVLQAPVNFLRLNENKVPQFKNKNLRKAIYTSIDRKDMTKVLLNNGSVPATYIVPKDFTKGPDGKDFRSEKPNGYPIGDKQDAKKYWDKAKKELGIKTLKLDLMSQDSDNSTKYNEYVANQIEKNLPGITVTVSKQPKNNFLKKEKSGDYQMSSNNWVPDYQDPMTFLDMWTKDNQANREGFYDPKYDKLIKEANNLGAEPEKRWEKLHEAEKMLLEDDAAIVPLYQAGNAIITKPYVKGLLYPNFGLDMDWTHAEILKH</sequence>
<evidence type="ECO:0000256" key="4">
    <source>
        <dbReference type="ARBA" id="ARBA00022729"/>
    </source>
</evidence>
<dbReference type="PANTHER" id="PTHR30290">
    <property type="entry name" value="PERIPLASMIC BINDING COMPONENT OF ABC TRANSPORTER"/>
    <property type="match status" value="1"/>
</dbReference>
<dbReference type="Proteomes" id="UP001596505">
    <property type="component" value="Unassembled WGS sequence"/>
</dbReference>
<comment type="similarity">
    <text evidence="2">Belongs to the bacterial solute-binding protein 5 family.</text>
</comment>
<dbReference type="SUPFAM" id="SSF53850">
    <property type="entry name" value="Periplasmic binding protein-like II"/>
    <property type="match status" value="1"/>
</dbReference>
<gene>
    <name evidence="7" type="ORF">ACFQRG_08970</name>
</gene>
<reference evidence="8" key="1">
    <citation type="journal article" date="2019" name="Int. J. Syst. Evol. Microbiol.">
        <title>The Global Catalogue of Microorganisms (GCM) 10K type strain sequencing project: providing services to taxonomists for standard genome sequencing and annotation.</title>
        <authorList>
            <consortium name="The Broad Institute Genomics Platform"/>
            <consortium name="The Broad Institute Genome Sequencing Center for Infectious Disease"/>
            <person name="Wu L."/>
            <person name="Ma J."/>
        </authorList>
    </citation>
    <scope>NUCLEOTIDE SEQUENCE [LARGE SCALE GENOMIC DNA]</scope>
    <source>
        <strain evidence="8">CGMCC 1.16305</strain>
    </source>
</reference>
<evidence type="ECO:0000313" key="8">
    <source>
        <dbReference type="Proteomes" id="UP001596505"/>
    </source>
</evidence>
<dbReference type="RefSeq" id="WP_380965544.1">
    <property type="nucleotide sequence ID" value="NZ_JBHTCO010000010.1"/>
</dbReference>
<keyword evidence="3" id="KW-0813">Transport</keyword>
<dbReference type="PIRSF" id="PIRSF002741">
    <property type="entry name" value="MppA"/>
    <property type="match status" value="1"/>
</dbReference>
<dbReference type="InterPro" id="IPR023765">
    <property type="entry name" value="SBP_5_CS"/>
</dbReference>
<feature type="signal peptide" evidence="5">
    <location>
        <begin position="1"/>
        <end position="24"/>
    </location>
</feature>
<name>A0ABW2PUP9_9BACL</name>
<dbReference type="Gene3D" id="3.10.105.10">
    <property type="entry name" value="Dipeptide-binding Protein, Domain 3"/>
    <property type="match status" value="1"/>
</dbReference>
<dbReference type="PROSITE" id="PS51257">
    <property type="entry name" value="PROKAR_LIPOPROTEIN"/>
    <property type="match status" value="1"/>
</dbReference>
<proteinExistence type="inferred from homology"/>
<dbReference type="PANTHER" id="PTHR30290:SF10">
    <property type="entry name" value="PERIPLASMIC OLIGOPEPTIDE-BINDING PROTEIN-RELATED"/>
    <property type="match status" value="1"/>
</dbReference>
<evidence type="ECO:0000313" key="7">
    <source>
        <dbReference type="EMBL" id="MFC7393094.1"/>
    </source>
</evidence>
<evidence type="ECO:0000259" key="6">
    <source>
        <dbReference type="Pfam" id="PF00496"/>
    </source>
</evidence>
<accession>A0ABW2PUP9</accession>
<protein>
    <submittedName>
        <fullName evidence="7">Peptide ABC transporter substrate-binding protein</fullName>
    </submittedName>
</protein>
<evidence type="ECO:0000256" key="1">
    <source>
        <dbReference type="ARBA" id="ARBA00004193"/>
    </source>
</evidence>
<keyword evidence="4 5" id="KW-0732">Signal</keyword>
<dbReference type="InterPro" id="IPR000914">
    <property type="entry name" value="SBP_5_dom"/>
</dbReference>
<feature type="domain" description="Solute-binding protein family 5" evidence="6">
    <location>
        <begin position="89"/>
        <end position="479"/>
    </location>
</feature>
<evidence type="ECO:0000256" key="2">
    <source>
        <dbReference type="ARBA" id="ARBA00005695"/>
    </source>
</evidence>
<dbReference type="InterPro" id="IPR030678">
    <property type="entry name" value="Peptide/Ni-bd"/>
</dbReference>
<evidence type="ECO:0000256" key="3">
    <source>
        <dbReference type="ARBA" id="ARBA00022448"/>
    </source>
</evidence>
<dbReference type="EMBL" id="JBHTCO010000010">
    <property type="protein sequence ID" value="MFC7393094.1"/>
    <property type="molecule type" value="Genomic_DNA"/>
</dbReference>
<dbReference type="PROSITE" id="PS01040">
    <property type="entry name" value="SBP_BACTERIAL_5"/>
    <property type="match status" value="1"/>
</dbReference>
<organism evidence="7 8">
    <name type="scientific">Scopulibacillus cellulosilyticus</name>
    <dbReference type="NCBI Taxonomy" id="2665665"/>
    <lineage>
        <taxon>Bacteria</taxon>
        <taxon>Bacillati</taxon>
        <taxon>Bacillota</taxon>
        <taxon>Bacilli</taxon>
        <taxon>Bacillales</taxon>
        <taxon>Sporolactobacillaceae</taxon>
        <taxon>Scopulibacillus</taxon>
    </lineage>
</organism>
<dbReference type="CDD" id="cd08504">
    <property type="entry name" value="PBP2_OppA"/>
    <property type="match status" value="1"/>
</dbReference>
<comment type="subcellular location">
    <subcellularLocation>
        <location evidence="1">Cell membrane</location>
        <topology evidence="1">Lipid-anchor</topology>
    </subcellularLocation>
</comment>
<keyword evidence="8" id="KW-1185">Reference proteome</keyword>